<evidence type="ECO:0000313" key="2">
    <source>
        <dbReference type="EMBL" id="EXB78525.1"/>
    </source>
</evidence>
<proteinExistence type="predicted"/>
<name>W9RKJ0_9ROSA</name>
<dbReference type="AlphaFoldDB" id="W9RKJ0"/>
<dbReference type="PANTHER" id="PTHR10102:SF0">
    <property type="entry name" value="DNA-DIRECTED RNA POLYMERASE, MITOCHONDRIAL"/>
    <property type="match status" value="1"/>
</dbReference>
<evidence type="ECO:0000313" key="3">
    <source>
        <dbReference type="Proteomes" id="UP000030645"/>
    </source>
</evidence>
<dbReference type="GO" id="GO:0003677">
    <property type="term" value="F:DNA binding"/>
    <property type="evidence" value="ECO:0007669"/>
    <property type="project" value="InterPro"/>
</dbReference>
<protein>
    <submittedName>
        <fullName evidence="2">DNA-directed RNA polymerase 2</fullName>
    </submittedName>
</protein>
<dbReference type="GO" id="GO:0006390">
    <property type="term" value="P:mitochondrial transcription"/>
    <property type="evidence" value="ECO:0007669"/>
    <property type="project" value="TreeGrafter"/>
</dbReference>
<dbReference type="InterPro" id="IPR002092">
    <property type="entry name" value="DNA-dir_Rpol_phage-type"/>
</dbReference>
<dbReference type="InterPro" id="IPR029262">
    <property type="entry name" value="RPOL_N"/>
</dbReference>
<dbReference type="InterPro" id="IPR043502">
    <property type="entry name" value="DNA/RNA_pol_sf"/>
</dbReference>
<dbReference type="Proteomes" id="UP000030645">
    <property type="component" value="Unassembled WGS sequence"/>
</dbReference>
<accession>W9RKJ0</accession>
<dbReference type="eggNOG" id="KOG1038">
    <property type="taxonomic scope" value="Eukaryota"/>
</dbReference>
<dbReference type="Gene3D" id="1.10.1320.10">
    <property type="entry name" value="DNA-directed RNA polymerase, N-terminal domain"/>
    <property type="match status" value="1"/>
</dbReference>
<sequence>MDMCLKKLVPNLPYMKSLFLGWFEPLRNAIKQEQEMYQEGKNRTMCSSYFDLLSPEMMSVITMHKLAGVLMSRGGNGIARVVQASLLIGDAIKQEV</sequence>
<dbReference type="EMBL" id="KE344773">
    <property type="protein sequence ID" value="EXB78525.1"/>
    <property type="molecule type" value="Genomic_DNA"/>
</dbReference>
<dbReference type="GO" id="GO:0034245">
    <property type="term" value="C:mitochondrial DNA-directed RNA polymerase complex"/>
    <property type="evidence" value="ECO:0007669"/>
    <property type="project" value="TreeGrafter"/>
</dbReference>
<keyword evidence="3" id="KW-1185">Reference proteome</keyword>
<dbReference type="Pfam" id="PF14700">
    <property type="entry name" value="RPOL_N"/>
    <property type="match status" value="1"/>
</dbReference>
<keyword evidence="2" id="KW-0240">DNA-directed RNA polymerase</keyword>
<dbReference type="PANTHER" id="PTHR10102">
    <property type="entry name" value="DNA-DIRECTED RNA POLYMERASE, MITOCHONDRIAL"/>
    <property type="match status" value="1"/>
</dbReference>
<organism evidence="2 3">
    <name type="scientific">Morus notabilis</name>
    <dbReference type="NCBI Taxonomy" id="981085"/>
    <lineage>
        <taxon>Eukaryota</taxon>
        <taxon>Viridiplantae</taxon>
        <taxon>Streptophyta</taxon>
        <taxon>Embryophyta</taxon>
        <taxon>Tracheophyta</taxon>
        <taxon>Spermatophyta</taxon>
        <taxon>Magnoliopsida</taxon>
        <taxon>eudicotyledons</taxon>
        <taxon>Gunneridae</taxon>
        <taxon>Pentapetalae</taxon>
        <taxon>rosids</taxon>
        <taxon>fabids</taxon>
        <taxon>Rosales</taxon>
        <taxon>Moraceae</taxon>
        <taxon>Moreae</taxon>
        <taxon>Morus</taxon>
    </lineage>
</organism>
<dbReference type="STRING" id="981085.W9RKJ0"/>
<evidence type="ECO:0000259" key="1">
    <source>
        <dbReference type="Pfam" id="PF14700"/>
    </source>
</evidence>
<keyword evidence="2" id="KW-0804">Transcription</keyword>
<reference evidence="3" key="1">
    <citation type="submission" date="2013-01" db="EMBL/GenBank/DDBJ databases">
        <title>Draft Genome Sequence of a Mulberry Tree, Morus notabilis C.K. Schneid.</title>
        <authorList>
            <person name="He N."/>
            <person name="Zhao S."/>
        </authorList>
    </citation>
    <scope>NUCLEOTIDE SEQUENCE</scope>
</reference>
<feature type="domain" description="DNA-directed RNA polymerase N-terminal" evidence="1">
    <location>
        <begin position="3"/>
        <end position="96"/>
    </location>
</feature>
<dbReference type="SUPFAM" id="SSF56672">
    <property type="entry name" value="DNA/RNA polymerases"/>
    <property type="match status" value="1"/>
</dbReference>
<dbReference type="InterPro" id="IPR037159">
    <property type="entry name" value="RNA_POL_N_sf"/>
</dbReference>
<dbReference type="GO" id="GO:0003899">
    <property type="term" value="F:DNA-directed RNA polymerase activity"/>
    <property type="evidence" value="ECO:0007669"/>
    <property type="project" value="InterPro"/>
</dbReference>
<gene>
    <name evidence="2" type="ORF">L484_011149</name>
</gene>